<protein>
    <submittedName>
        <fullName evidence="1">Uncharacterized protein</fullName>
    </submittedName>
</protein>
<accession>A0ABU0MEG6</accession>
<name>A0ABU0MEG6_9PROT</name>
<organism evidence="1 2">
    <name type="scientific">Azospirillum picis</name>
    <dbReference type="NCBI Taxonomy" id="488438"/>
    <lineage>
        <taxon>Bacteria</taxon>
        <taxon>Pseudomonadati</taxon>
        <taxon>Pseudomonadota</taxon>
        <taxon>Alphaproteobacteria</taxon>
        <taxon>Rhodospirillales</taxon>
        <taxon>Azospirillaceae</taxon>
        <taxon>Azospirillum</taxon>
    </lineage>
</organism>
<dbReference type="Proteomes" id="UP001244552">
    <property type="component" value="Unassembled WGS sequence"/>
</dbReference>
<reference evidence="1 2" key="1">
    <citation type="submission" date="2023-07" db="EMBL/GenBank/DDBJ databases">
        <title>Genomic Encyclopedia of Type Strains, Phase IV (KMG-IV): sequencing the most valuable type-strain genomes for metagenomic binning, comparative biology and taxonomic classification.</title>
        <authorList>
            <person name="Goeker M."/>
        </authorList>
    </citation>
    <scope>NUCLEOTIDE SEQUENCE [LARGE SCALE GENOMIC DNA]</scope>
    <source>
        <strain evidence="1 2">DSM 19922</strain>
    </source>
</reference>
<gene>
    <name evidence="1" type="ORF">QO018_000620</name>
</gene>
<evidence type="ECO:0000313" key="1">
    <source>
        <dbReference type="EMBL" id="MDQ0531784.1"/>
    </source>
</evidence>
<keyword evidence="2" id="KW-1185">Reference proteome</keyword>
<evidence type="ECO:0000313" key="2">
    <source>
        <dbReference type="Proteomes" id="UP001244552"/>
    </source>
</evidence>
<comment type="caution">
    <text evidence="1">The sequence shown here is derived from an EMBL/GenBank/DDBJ whole genome shotgun (WGS) entry which is preliminary data.</text>
</comment>
<dbReference type="EMBL" id="JAUSVU010000002">
    <property type="protein sequence ID" value="MDQ0531784.1"/>
    <property type="molecule type" value="Genomic_DNA"/>
</dbReference>
<sequence length="487" mass="48143">MSEFSNAAEDLGEYNAGTYNATTNPKGYSGVGGMDANWVPTLRAVATVANGISDLADQTQQAVTQIAAAQSTLTMTWDASTADADPGVGEVRASTATLTAGSYTLYVSTTDAAGAAATNTLAGYAASSSSVKGRLRLVKVGAPGTYVDLDVTGATTATGYRKVGVTYVAGPGGFAAGDALALGFVRTGDKGDTGPLPTIATTSATSLTIGTGSKTLTTAAALNLAVGANLMVASTAAPSNWMFGQITVIGGTSVTINVSTVGGSGTFAAWTVSGGGAGPSGPSGTNGTNGTNGAGAVWYGTSAGSANAQTLSGSLASLTGNPSVEFVAGYTNTGTLTLAVGSTAATAVYDAYGAALLGGEVVAGAKYVVTYDGTRWRLPGGTGNALKTVAPSLNTGVTPNELTVDFRFGHKASRTVTANLKIIPTFPVGGGVGVLDLTNAGAYTITFSTGKKTSGGAPVSFTTSGLDRLTFIGTDADYEVVTRKDIK</sequence>
<dbReference type="RefSeq" id="WP_209978679.1">
    <property type="nucleotide sequence ID" value="NZ_JAGINO010000002.1"/>
</dbReference>
<proteinExistence type="predicted"/>